<protein>
    <submittedName>
        <fullName evidence="2">Uncharacterized protein</fullName>
    </submittedName>
</protein>
<gene>
    <name evidence="2" type="ORF">SAMN04488118_11234</name>
</gene>
<feature type="signal peptide" evidence="1">
    <location>
        <begin position="1"/>
        <end position="27"/>
    </location>
</feature>
<accession>A0A1G5RCJ0</accession>
<evidence type="ECO:0000313" key="2">
    <source>
        <dbReference type="EMBL" id="SCZ71500.1"/>
    </source>
</evidence>
<evidence type="ECO:0000256" key="1">
    <source>
        <dbReference type="SAM" id="SignalP"/>
    </source>
</evidence>
<sequence length="128" mass="14483">MQFHRQFRVAAVLACFCWSGLAQPSLADANTRRVNGISDVQIVSVVRDWMQVRSDKCTVQFSRDMEKQLQKDVKETLFAMAKVKPAKRAKLDDLLHGKVTEALDDAMKDGVFEVVEKNDFIFVTITGC</sequence>
<dbReference type="EMBL" id="FMWG01000012">
    <property type="protein sequence ID" value="SCZ71500.1"/>
    <property type="molecule type" value="Genomic_DNA"/>
</dbReference>
<keyword evidence="3" id="KW-1185">Reference proteome</keyword>
<proteinExistence type="predicted"/>
<reference evidence="2 3" key="1">
    <citation type="submission" date="2016-10" db="EMBL/GenBank/DDBJ databases">
        <authorList>
            <person name="de Groot N.N."/>
        </authorList>
    </citation>
    <scope>NUCLEOTIDE SEQUENCE [LARGE SCALE GENOMIC DNA]</scope>
    <source>
        <strain evidence="2 3">U95</strain>
    </source>
</reference>
<dbReference type="RefSeq" id="WP_090220649.1">
    <property type="nucleotide sequence ID" value="NZ_FMWG01000012.1"/>
</dbReference>
<dbReference type="Proteomes" id="UP000198767">
    <property type="component" value="Unassembled WGS sequence"/>
</dbReference>
<dbReference type="STRING" id="1156985.SAMN04488118_11234"/>
<name>A0A1G5RCJ0_9RHOB</name>
<evidence type="ECO:0000313" key="3">
    <source>
        <dbReference type="Proteomes" id="UP000198767"/>
    </source>
</evidence>
<feature type="chain" id="PRO_5011660321" evidence="1">
    <location>
        <begin position="28"/>
        <end position="128"/>
    </location>
</feature>
<organism evidence="2 3">
    <name type="scientific">Epibacterium ulvae</name>
    <dbReference type="NCBI Taxonomy" id="1156985"/>
    <lineage>
        <taxon>Bacteria</taxon>
        <taxon>Pseudomonadati</taxon>
        <taxon>Pseudomonadota</taxon>
        <taxon>Alphaproteobacteria</taxon>
        <taxon>Rhodobacterales</taxon>
        <taxon>Roseobacteraceae</taxon>
        <taxon>Epibacterium</taxon>
    </lineage>
</organism>
<keyword evidence="1" id="KW-0732">Signal</keyword>
<dbReference type="AlphaFoldDB" id="A0A1G5RCJ0"/>